<accession>A0A1V8T531</accession>
<comment type="caution">
    <text evidence="2">The sequence shown here is derived from an EMBL/GenBank/DDBJ whole genome shotgun (WGS) entry which is preliminary data.</text>
</comment>
<evidence type="ECO:0000313" key="3">
    <source>
        <dbReference type="Proteomes" id="UP000192596"/>
    </source>
</evidence>
<sequence>MSDGKESTVLQKAGDRLSSITSTLTGTPTHQFPTFEQLPRVEGQPQGSLWGYFDTPSKHDEIGTLNLLTHDVVRRSSSEIRTGEHVQLDWCLENVQFPGFNRKQFEQKIVDMAPLGFASLDDELHINTQSGSQWDSLKHFAHQKSRMYYNGLSHEEATRTVTNGIHNWCERGGIVGRGVLVDWLTWYEKKHGDPPSAVSRHEIPVSELDEVLKYQGTTTRPGDILIVRSGYVRWHNFASPEERKKGTRDNSVAIGVANNETTVRWLYDHHFAAVAGDTVAFEAWPPPLHEGGWCLHEWLLTQWGTPIGEMWDLEALSKVCEREGRWSFFLTSAPLHVKGGIGSPPGAIAIF</sequence>
<evidence type="ECO:0000313" key="2">
    <source>
        <dbReference type="EMBL" id="OQO06525.1"/>
    </source>
</evidence>
<evidence type="ECO:0008006" key="4">
    <source>
        <dbReference type="Google" id="ProtNLM"/>
    </source>
</evidence>
<dbReference type="AlphaFoldDB" id="A0A1V8T531"/>
<name>A0A1V8T531_9PEZI</name>
<protein>
    <recommendedName>
        <fullName evidence="4">Cyclase</fullName>
    </recommendedName>
</protein>
<dbReference type="PANTHER" id="PTHR34861">
    <property type="match status" value="1"/>
</dbReference>
<dbReference type="OrthoDB" id="5396at2759"/>
<dbReference type="Pfam" id="PF04199">
    <property type="entry name" value="Cyclase"/>
    <property type="match status" value="1"/>
</dbReference>
<dbReference type="PANTHER" id="PTHR34861:SF10">
    <property type="entry name" value="CYCLASE"/>
    <property type="match status" value="1"/>
</dbReference>
<organism evidence="2 3">
    <name type="scientific">Cryoendolithus antarcticus</name>
    <dbReference type="NCBI Taxonomy" id="1507870"/>
    <lineage>
        <taxon>Eukaryota</taxon>
        <taxon>Fungi</taxon>
        <taxon>Dikarya</taxon>
        <taxon>Ascomycota</taxon>
        <taxon>Pezizomycotina</taxon>
        <taxon>Dothideomycetes</taxon>
        <taxon>Dothideomycetidae</taxon>
        <taxon>Cladosporiales</taxon>
        <taxon>Cladosporiaceae</taxon>
        <taxon>Cryoendolithus</taxon>
    </lineage>
</organism>
<evidence type="ECO:0000256" key="1">
    <source>
        <dbReference type="ARBA" id="ARBA00007865"/>
    </source>
</evidence>
<dbReference type="GO" id="GO:0019441">
    <property type="term" value="P:L-tryptophan catabolic process to kynurenine"/>
    <property type="evidence" value="ECO:0007669"/>
    <property type="project" value="InterPro"/>
</dbReference>
<dbReference type="InterPro" id="IPR037175">
    <property type="entry name" value="KFase_sf"/>
</dbReference>
<proteinExistence type="inferred from homology"/>
<dbReference type="EMBL" id="NAJO01000016">
    <property type="protein sequence ID" value="OQO06525.1"/>
    <property type="molecule type" value="Genomic_DNA"/>
</dbReference>
<reference evidence="3" key="1">
    <citation type="submission" date="2017-03" db="EMBL/GenBank/DDBJ databases">
        <title>Genomes of endolithic fungi from Antarctica.</title>
        <authorList>
            <person name="Coleine C."/>
            <person name="Masonjones S."/>
            <person name="Stajich J.E."/>
        </authorList>
    </citation>
    <scope>NUCLEOTIDE SEQUENCE [LARGE SCALE GENOMIC DNA]</scope>
    <source>
        <strain evidence="3">CCFEE 5527</strain>
    </source>
</reference>
<dbReference type="Gene3D" id="3.50.30.50">
    <property type="entry name" value="Putative cyclase"/>
    <property type="match status" value="1"/>
</dbReference>
<dbReference type="InParanoid" id="A0A1V8T531"/>
<dbReference type="InterPro" id="IPR007325">
    <property type="entry name" value="KFase/CYL"/>
</dbReference>
<dbReference type="GO" id="GO:0004061">
    <property type="term" value="F:arylformamidase activity"/>
    <property type="evidence" value="ECO:0007669"/>
    <property type="project" value="InterPro"/>
</dbReference>
<dbReference type="Proteomes" id="UP000192596">
    <property type="component" value="Unassembled WGS sequence"/>
</dbReference>
<comment type="similarity">
    <text evidence="1">Belongs to the Cyclase 1 superfamily.</text>
</comment>
<dbReference type="SUPFAM" id="SSF102198">
    <property type="entry name" value="Putative cyclase"/>
    <property type="match status" value="1"/>
</dbReference>
<keyword evidence="3" id="KW-1185">Reference proteome</keyword>
<gene>
    <name evidence="2" type="ORF">B0A48_08308</name>
</gene>